<dbReference type="CDD" id="cd04765">
    <property type="entry name" value="HTH_MlrA-like_sg2"/>
    <property type="match status" value="1"/>
</dbReference>
<dbReference type="InterPro" id="IPR047057">
    <property type="entry name" value="MerR_fam"/>
</dbReference>
<feature type="region of interest" description="Disordered" evidence="2">
    <location>
        <begin position="73"/>
        <end position="106"/>
    </location>
</feature>
<protein>
    <submittedName>
        <fullName evidence="4">MerR family transcriptional regulator</fullName>
    </submittedName>
</protein>
<evidence type="ECO:0000256" key="2">
    <source>
        <dbReference type="SAM" id="MobiDB-lite"/>
    </source>
</evidence>
<feature type="compositionally biased region" description="Polar residues" evidence="2">
    <location>
        <begin position="88"/>
        <end position="98"/>
    </location>
</feature>
<gene>
    <name evidence="4" type="ORF">RB602_12750</name>
</gene>
<feature type="domain" description="HTH merR-type" evidence="3">
    <location>
        <begin position="10"/>
        <end position="78"/>
    </location>
</feature>
<dbReference type="InterPro" id="IPR009061">
    <property type="entry name" value="DNA-bd_dom_put_sf"/>
</dbReference>
<dbReference type="PANTHER" id="PTHR30204:SF15">
    <property type="entry name" value="BLL5018 PROTEIN"/>
    <property type="match status" value="1"/>
</dbReference>
<dbReference type="GO" id="GO:0003700">
    <property type="term" value="F:DNA-binding transcription factor activity"/>
    <property type="evidence" value="ECO:0007669"/>
    <property type="project" value="InterPro"/>
</dbReference>
<evidence type="ECO:0000313" key="5">
    <source>
        <dbReference type="Proteomes" id="UP001302429"/>
    </source>
</evidence>
<evidence type="ECO:0000313" key="4">
    <source>
        <dbReference type="EMBL" id="WOE74706.1"/>
    </source>
</evidence>
<sequence>MEKSEDALRTIGEVSEALSVKPHILRYWEEQFSTLNPLKRAGGRRYYRSEDMALLRRINRLLNEEGYTIKGAQKALKQPEGQGADISASPTEPVSQSPEPLLPFSEQSSVSESMLIELRAIRSELVEALEAAR</sequence>
<dbReference type="InterPro" id="IPR000551">
    <property type="entry name" value="MerR-type_HTH_dom"/>
</dbReference>
<accession>A0AA97F740</accession>
<dbReference type="SMART" id="SM00422">
    <property type="entry name" value="HTH_MERR"/>
    <property type="match status" value="1"/>
</dbReference>
<dbReference type="PROSITE" id="PS50937">
    <property type="entry name" value="HTH_MERR_2"/>
    <property type="match status" value="1"/>
</dbReference>
<dbReference type="PANTHER" id="PTHR30204">
    <property type="entry name" value="REDOX-CYCLING DRUG-SENSING TRANSCRIPTIONAL ACTIVATOR SOXR"/>
    <property type="match status" value="1"/>
</dbReference>
<organism evidence="4 5">
    <name type="scientific">Alterisphingorhabdus coralli</name>
    <dbReference type="NCBI Taxonomy" id="3071408"/>
    <lineage>
        <taxon>Bacteria</taxon>
        <taxon>Pseudomonadati</taxon>
        <taxon>Pseudomonadota</taxon>
        <taxon>Alphaproteobacteria</taxon>
        <taxon>Sphingomonadales</taxon>
        <taxon>Sphingomonadaceae</taxon>
        <taxon>Alterisphingorhabdus (ex Yan et al. 2024)</taxon>
    </lineage>
</organism>
<dbReference type="Proteomes" id="UP001302429">
    <property type="component" value="Chromosome"/>
</dbReference>
<dbReference type="AlphaFoldDB" id="A0AA97F740"/>
<name>A0AA97F740_9SPHN</name>
<dbReference type="RefSeq" id="WP_317080971.1">
    <property type="nucleotide sequence ID" value="NZ_CP136594.1"/>
</dbReference>
<evidence type="ECO:0000256" key="1">
    <source>
        <dbReference type="ARBA" id="ARBA00023125"/>
    </source>
</evidence>
<proteinExistence type="predicted"/>
<keyword evidence="1" id="KW-0238">DNA-binding</keyword>
<dbReference type="Pfam" id="PF13411">
    <property type="entry name" value="MerR_1"/>
    <property type="match status" value="1"/>
</dbReference>
<dbReference type="SUPFAM" id="SSF46955">
    <property type="entry name" value="Putative DNA-binding domain"/>
    <property type="match status" value="1"/>
</dbReference>
<dbReference type="KEGG" id="acoa:RB602_12750"/>
<keyword evidence="5" id="KW-1185">Reference proteome</keyword>
<reference evidence="4 5" key="1">
    <citation type="submission" date="2023-10" db="EMBL/GenBank/DDBJ databases">
        <title>Complete genome sequence of a Sphingomonadaceae bacterium.</title>
        <authorList>
            <person name="Yan C."/>
        </authorList>
    </citation>
    <scope>NUCLEOTIDE SEQUENCE [LARGE SCALE GENOMIC DNA]</scope>
    <source>
        <strain evidence="4 5">SCSIO 66989</strain>
    </source>
</reference>
<evidence type="ECO:0000259" key="3">
    <source>
        <dbReference type="PROSITE" id="PS50937"/>
    </source>
</evidence>
<dbReference type="GO" id="GO:0003677">
    <property type="term" value="F:DNA binding"/>
    <property type="evidence" value="ECO:0007669"/>
    <property type="project" value="UniProtKB-KW"/>
</dbReference>
<dbReference type="EMBL" id="CP136594">
    <property type="protein sequence ID" value="WOE74706.1"/>
    <property type="molecule type" value="Genomic_DNA"/>
</dbReference>
<dbReference type="Gene3D" id="1.10.1660.10">
    <property type="match status" value="1"/>
</dbReference>